<evidence type="ECO:0000313" key="12">
    <source>
        <dbReference type="RefSeq" id="XP_017858275.1"/>
    </source>
</evidence>
<evidence type="ECO:0000256" key="3">
    <source>
        <dbReference type="ARBA" id="ARBA00022692"/>
    </source>
</evidence>
<gene>
    <name evidence="12" type="primary">LOC108610595</name>
</gene>
<dbReference type="InterPro" id="IPR007084">
    <property type="entry name" value="BRICHOS_dom"/>
</dbReference>
<accession>A0ABM1NTI9</accession>
<organism evidence="11 12">
    <name type="scientific">Drosophila arizonae</name>
    <name type="common">Fruit fly</name>
    <dbReference type="NCBI Taxonomy" id="7263"/>
    <lineage>
        <taxon>Eukaryota</taxon>
        <taxon>Metazoa</taxon>
        <taxon>Ecdysozoa</taxon>
        <taxon>Arthropoda</taxon>
        <taxon>Hexapoda</taxon>
        <taxon>Insecta</taxon>
        <taxon>Pterygota</taxon>
        <taxon>Neoptera</taxon>
        <taxon>Endopterygota</taxon>
        <taxon>Diptera</taxon>
        <taxon>Brachycera</taxon>
        <taxon>Muscomorpha</taxon>
        <taxon>Ephydroidea</taxon>
        <taxon>Drosophilidae</taxon>
        <taxon>Drosophila</taxon>
    </lineage>
</organism>
<feature type="domain" description="BRICHOS" evidence="10">
    <location>
        <begin position="177"/>
        <end position="272"/>
    </location>
</feature>
<name>A0ABM1NTI9_DROAR</name>
<evidence type="ECO:0000256" key="2">
    <source>
        <dbReference type="ARBA" id="ARBA00006794"/>
    </source>
</evidence>
<dbReference type="PROSITE" id="PS50869">
    <property type="entry name" value="BRICHOS"/>
    <property type="match status" value="1"/>
</dbReference>
<dbReference type="PANTHER" id="PTHR10962">
    <property type="entry name" value="INTEGRAL TRANSMEMBRANE PROTEIN 2"/>
    <property type="match status" value="1"/>
</dbReference>
<evidence type="ECO:0000256" key="4">
    <source>
        <dbReference type="ARBA" id="ARBA00022968"/>
    </source>
</evidence>
<keyword evidence="8" id="KW-0325">Glycoprotein</keyword>
<evidence type="ECO:0000259" key="10">
    <source>
        <dbReference type="PROSITE" id="PS50869"/>
    </source>
</evidence>
<protein>
    <recommendedName>
        <fullName evidence="9">Integral membrane protein 2</fullName>
    </recommendedName>
</protein>
<dbReference type="SMART" id="SM01039">
    <property type="entry name" value="BRICHOS"/>
    <property type="match status" value="1"/>
</dbReference>
<evidence type="ECO:0000256" key="5">
    <source>
        <dbReference type="ARBA" id="ARBA00022989"/>
    </source>
</evidence>
<evidence type="ECO:0000256" key="7">
    <source>
        <dbReference type="ARBA" id="ARBA00023157"/>
    </source>
</evidence>
<reference evidence="12" key="3">
    <citation type="submission" date="2025-08" db="UniProtKB">
        <authorList>
            <consortium name="RefSeq"/>
        </authorList>
    </citation>
    <scope>IDENTIFICATION</scope>
    <source>
        <tissue evidence="12">Whole organism</tissue>
    </source>
</reference>
<dbReference type="InterPro" id="IPR040145">
    <property type="entry name" value="ITM2"/>
</dbReference>
<dbReference type="RefSeq" id="XP_017858275.1">
    <property type="nucleotide sequence ID" value="XM_018002786.1"/>
</dbReference>
<keyword evidence="3 9" id="KW-0812">Transmembrane</keyword>
<keyword evidence="6 9" id="KW-0472">Membrane</keyword>
<reference evidence="11" key="1">
    <citation type="journal article" date="1997" name="Nucleic Acids Res.">
        <title>tRNAscan-SE: a program for improved detection of transfer RNA genes in genomic sequence.</title>
        <authorList>
            <person name="Lowe T.M."/>
            <person name="Eddy S.R."/>
        </authorList>
    </citation>
    <scope>NUCLEOTIDE SEQUENCE [LARGE SCALE GENOMIC DNA]</scope>
</reference>
<keyword evidence="11" id="KW-1185">Reference proteome</keyword>
<reference evidence="11" key="2">
    <citation type="journal article" date="2016" name="G3 (Bethesda)">
        <title>Genome Evolution in Three Species of Cactophilic Drosophila.</title>
        <authorList>
            <person name="Sanchez-Flores A."/>
            <person name="Penazola F."/>
            <person name="Carpinteyro-Ponce J."/>
            <person name="Nazario-Yepiz N."/>
            <person name="Abreu-Goodger C."/>
            <person name="Machado C.A."/>
            <person name="Markow T.A."/>
        </authorList>
    </citation>
    <scope>NUCLEOTIDE SEQUENCE [LARGE SCALE GENOMIC DNA]</scope>
</reference>
<keyword evidence="5 9" id="KW-1133">Transmembrane helix</keyword>
<sequence length="326" mass="36983">MTILAKLTGEKKDLEKVPLPLHLNDEAIMHHGSLISPKGAYSDADTESMVFNRPQYNCLKSFLLFLIAIIVMLMGVLGGWTLYRLYAPNHSSMRYHALCDIPYKEDSMELPRFYARNDDSFALNWRSLLPQLSGSPSASNSMGGQFDELVNDNFFREEIELNSGDDDGYAKIDVPDFKDGRHGRFMHDFKENQSAIIDTTTNRCFIMPLDRETTLPPSSFVDLMQKMGSGYYNIDTERVRRNMRVITPRITDLSVISERIANECYDMKVYMMEKFVSGVAKRSVDPLPDAGKYAAFMGKGVVEYDLSNIAEVEAYEANEAQQHQAA</sequence>
<feature type="transmembrane region" description="Helical" evidence="9">
    <location>
        <begin position="62"/>
        <end position="83"/>
    </location>
</feature>
<evidence type="ECO:0000256" key="8">
    <source>
        <dbReference type="ARBA" id="ARBA00023180"/>
    </source>
</evidence>
<evidence type="ECO:0000256" key="1">
    <source>
        <dbReference type="ARBA" id="ARBA00004606"/>
    </source>
</evidence>
<dbReference type="GeneID" id="108610595"/>
<keyword evidence="4 9" id="KW-0735">Signal-anchor</keyword>
<comment type="similarity">
    <text evidence="2 9">Belongs to the ITM2 family.</text>
</comment>
<evidence type="ECO:0000256" key="6">
    <source>
        <dbReference type="ARBA" id="ARBA00023136"/>
    </source>
</evidence>
<keyword evidence="9" id="KW-1003">Cell membrane</keyword>
<evidence type="ECO:0000313" key="11">
    <source>
        <dbReference type="Proteomes" id="UP000694904"/>
    </source>
</evidence>
<dbReference type="Proteomes" id="UP000694904">
    <property type="component" value="Chromosome 3"/>
</dbReference>
<proteinExistence type="inferred from homology"/>
<dbReference type="PANTHER" id="PTHR10962:SF1">
    <property type="entry name" value="INTEGRAL MEMBRANE PROTEIN 2"/>
    <property type="match status" value="1"/>
</dbReference>
<comment type="subcellular location">
    <subcellularLocation>
        <location evidence="1 9">Membrane</location>
        <topology evidence="1 9">Single-pass type II membrane protein</topology>
    </subcellularLocation>
</comment>
<evidence type="ECO:0000256" key="9">
    <source>
        <dbReference type="RuleBase" id="RU367061"/>
    </source>
</evidence>
<dbReference type="Pfam" id="PF04089">
    <property type="entry name" value="BRICHOS"/>
    <property type="match status" value="1"/>
</dbReference>
<keyword evidence="7" id="KW-1015">Disulfide bond</keyword>